<dbReference type="AlphaFoldDB" id="A0A6A7K484"/>
<evidence type="ECO:0000256" key="2">
    <source>
        <dbReference type="ARBA" id="ARBA00007935"/>
    </source>
</evidence>
<feature type="transmembrane region" description="Helical" evidence="13">
    <location>
        <begin position="59"/>
        <end position="79"/>
    </location>
</feature>
<dbReference type="Gene3D" id="1.10.3470.10">
    <property type="entry name" value="ABC transporter involved in vitamin B12 uptake, BtuC"/>
    <property type="match status" value="1"/>
</dbReference>
<evidence type="ECO:0000256" key="1">
    <source>
        <dbReference type="ARBA" id="ARBA00004651"/>
    </source>
</evidence>
<evidence type="ECO:0000256" key="10">
    <source>
        <dbReference type="ARBA" id="ARBA00025320"/>
    </source>
</evidence>
<keyword evidence="9 13" id="KW-0472">Membrane</keyword>
<accession>A0A6A7K484</accession>
<evidence type="ECO:0000256" key="7">
    <source>
        <dbReference type="ARBA" id="ARBA00022989"/>
    </source>
</evidence>
<evidence type="ECO:0000256" key="12">
    <source>
        <dbReference type="ARBA" id="ARBA00031465"/>
    </source>
</evidence>
<feature type="transmembrane region" description="Helical" evidence="13">
    <location>
        <begin position="91"/>
        <end position="109"/>
    </location>
</feature>
<feature type="transmembrane region" description="Helical" evidence="13">
    <location>
        <begin position="276"/>
        <end position="298"/>
    </location>
</feature>
<evidence type="ECO:0000313" key="15">
    <source>
        <dbReference type="Proteomes" id="UP000440004"/>
    </source>
</evidence>
<evidence type="ECO:0000256" key="5">
    <source>
        <dbReference type="ARBA" id="ARBA00022475"/>
    </source>
</evidence>
<reference evidence="14 15" key="1">
    <citation type="submission" date="2019-10" db="EMBL/GenBank/DDBJ databases">
        <title>Alkalibaculum tamaniensis sp.nov., a new alkaliphilic acetogen, isolated on methoxylated aromatics from a mud volcano.</title>
        <authorList>
            <person name="Khomyakova M.A."/>
            <person name="Merkel A.Y."/>
            <person name="Bonch-Osmolovskaya E.A."/>
            <person name="Slobodkin A.I."/>
        </authorList>
    </citation>
    <scope>NUCLEOTIDE SEQUENCE [LARGE SCALE GENOMIC DNA]</scope>
    <source>
        <strain evidence="14 15">M08DMB</strain>
    </source>
</reference>
<evidence type="ECO:0000256" key="6">
    <source>
        <dbReference type="ARBA" id="ARBA00022692"/>
    </source>
</evidence>
<name>A0A6A7K484_9FIRM</name>
<gene>
    <name evidence="14" type="ORF">GC105_00435</name>
</gene>
<dbReference type="SUPFAM" id="SSF81345">
    <property type="entry name" value="ABC transporter involved in vitamin B12 uptake, BtuC"/>
    <property type="match status" value="1"/>
</dbReference>
<dbReference type="GO" id="GO:0022857">
    <property type="term" value="F:transmembrane transporter activity"/>
    <property type="evidence" value="ECO:0007669"/>
    <property type="project" value="InterPro"/>
</dbReference>
<evidence type="ECO:0000313" key="14">
    <source>
        <dbReference type="EMBL" id="MPW24262.1"/>
    </source>
</evidence>
<evidence type="ECO:0000256" key="13">
    <source>
        <dbReference type="SAM" id="Phobius"/>
    </source>
</evidence>
<feature type="transmembrane region" description="Helical" evidence="13">
    <location>
        <begin position="195"/>
        <end position="216"/>
    </location>
</feature>
<comment type="function">
    <text evidence="10">Part of the binding-protein-dependent transport system for heme-iron. Responsible for the translocation of the substrate across the membrane.</text>
</comment>
<evidence type="ECO:0000256" key="3">
    <source>
        <dbReference type="ARBA" id="ARBA00018524"/>
    </source>
</evidence>
<dbReference type="EMBL" id="WHNX01000001">
    <property type="protein sequence ID" value="MPW24262.1"/>
    <property type="molecule type" value="Genomic_DNA"/>
</dbReference>
<dbReference type="Pfam" id="PF01032">
    <property type="entry name" value="FecCD"/>
    <property type="match status" value="1"/>
</dbReference>
<evidence type="ECO:0000256" key="9">
    <source>
        <dbReference type="ARBA" id="ARBA00023136"/>
    </source>
</evidence>
<feature type="transmembrane region" description="Helical" evidence="13">
    <location>
        <begin position="304"/>
        <end position="322"/>
    </location>
</feature>
<keyword evidence="6 13" id="KW-0812">Transmembrane</keyword>
<comment type="similarity">
    <text evidence="2">Belongs to the binding-protein-dependent transport system permease family. FecCD subfamily.</text>
</comment>
<evidence type="ECO:0000256" key="11">
    <source>
        <dbReference type="ARBA" id="ARBA00031149"/>
    </source>
</evidence>
<keyword evidence="5" id="KW-1003">Cell membrane</keyword>
<dbReference type="CDD" id="cd06550">
    <property type="entry name" value="TM_ABC_iron-siderophores_like"/>
    <property type="match status" value="1"/>
</dbReference>
<comment type="subcellular location">
    <subcellularLocation>
        <location evidence="1">Cell membrane</location>
        <topology evidence="1">Multi-pass membrane protein</topology>
    </subcellularLocation>
</comment>
<protein>
    <recommendedName>
        <fullName evidence="3">Probable heme-iron transport system permease protein IsdF</fullName>
    </recommendedName>
    <alternativeName>
        <fullName evidence="12">Iron-regulated surface determinant protein F</fullName>
    </alternativeName>
    <alternativeName>
        <fullName evidence="11">Staphylococcal iron-regulated protein G</fullName>
    </alternativeName>
</protein>
<dbReference type="FunFam" id="1.10.3470.10:FF:000001">
    <property type="entry name" value="Vitamin B12 ABC transporter permease BtuC"/>
    <property type="match status" value="1"/>
</dbReference>
<evidence type="ECO:0000256" key="4">
    <source>
        <dbReference type="ARBA" id="ARBA00022448"/>
    </source>
</evidence>
<keyword evidence="7 13" id="KW-1133">Transmembrane helix</keyword>
<dbReference type="Proteomes" id="UP000440004">
    <property type="component" value="Unassembled WGS sequence"/>
</dbReference>
<dbReference type="InterPro" id="IPR037294">
    <property type="entry name" value="ABC_BtuC-like"/>
</dbReference>
<dbReference type="GO" id="GO:0005886">
    <property type="term" value="C:plasma membrane"/>
    <property type="evidence" value="ECO:0007669"/>
    <property type="project" value="UniProtKB-SubCell"/>
</dbReference>
<keyword evidence="4" id="KW-0813">Transport</keyword>
<dbReference type="GO" id="GO:0033214">
    <property type="term" value="P:siderophore-iron import into cell"/>
    <property type="evidence" value="ECO:0007669"/>
    <property type="project" value="TreeGrafter"/>
</dbReference>
<dbReference type="InterPro" id="IPR000522">
    <property type="entry name" value="ABC_transptr_permease_BtuC"/>
</dbReference>
<dbReference type="RefSeq" id="WP_152800578.1">
    <property type="nucleotide sequence ID" value="NZ_WHNX01000001.1"/>
</dbReference>
<feature type="transmembrane region" description="Helical" evidence="13">
    <location>
        <begin position="144"/>
        <end position="161"/>
    </location>
</feature>
<dbReference type="PANTHER" id="PTHR30472:SF21">
    <property type="entry name" value="HEME-IRON TRANSPORT SYSTEM PERMEASE PROTEIN ISDF-RELATED"/>
    <property type="match status" value="1"/>
</dbReference>
<organism evidence="14 15">
    <name type="scientific">Alkalibaculum sporogenes</name>
    <dbReference type="NCBI Taxonomy" id="2655001"/>
    <lineage>
        <taxon>Bacteria</taxon>
        <taxon>Bacillati</taxon>
        <taxon>Bacillota</taxon>
        <taxon>Clostridia</taxon>
        <taxon>Eubacteriales</taxon>
        <taxon>Eubacteriaceae</taxon>
        <taxon>Alkalibaculum</taxon>
    </lineage>
</organism>
<feature type="transmembrane region" description="Helical" evidence="13">
    <location>
        <begin position="115"/>
        <end position="132"/>
    </location>
</feature>
<keyword evidence="15" id="KW-1185">Reference proteome</keyword>
<dbReference type="PANTHER" id="PTHR30472">
    <property type="entry name" value="FERRIC ENTEROBACTIN TRANSPORT SYSTEM PERMEASE PROTEIN"/>
    <property type="match status" value="1"/>
</dbReference>
<feature type="transmembrane region" description="Helical" evidence="13">
    <location>
        <begin position="12"/>
        <end position="34"/>
    </location>
</feature>
<feature type="transmembrane region" description="Helical" evidence="13">
    <location>
        <begin position="236"/>
        <end position="264"/>
    </location>
</feature>
<proteinExistence type="inferred from homology"/>
<keyword evidence="8" id="KW-0408">Iron</keyword>
<sequence length="331" mass="35598">MKKIQKRKSLSFFILIFLLCILFFIAINLGSIQIRFVELFKGLFIEFDENVATIYDLRFPRILIAILGGGALAVSGVLLQAVMKNPLADPGIIGISSGASMVSILLIAFFPSLYFFTPLFALLGGLISYILVYSLSWKSGLNPLRIVLVGVAVNAVFIGMIDAFQTMTGGFLSGAASIVNANISMKTWDDVKVLFIYVCIGMILALIVSGSCNLLTLEDKTARSLGVDVDKTRLLISFIAVMLASISTAIVGVIGFLGLIAPHIGRILVGSDHKLLIPYCAILGAFILLLADTLGRVIAVPYEISPSVIMAVVGGPCFIFLLKRGDKTHES</sequence>
<evidence type="ECO:0000256" key="8">
    <source>
        <dbReference type="ARBA" id="ARBA00023004"/>
    </source>
</evidence>
<comment type="caution">
    <text evidence="14">The sequence shown here is derived from an EMBL/GenBank/DDBJ whole genome shotgun (WGS) entry which is preliminary data.</text>
</comment>